<dbReference type="EMBL" id="BPMK01000019">
    <property type="protein sequence ID" value="GIZ53678.1"/>
    <property type="molecule type" value="Genomic_DNA"/>
</dbReference>
<dbReference type="RefSeq" id="WP_220810090.1">
    <property type="nucleotide sequence ID" value="NZ_BPMK01000019.1"/>
</dbReference>
<accession>A0ABQ4Q8Z7</accession>
<dbReference type="Proteomes" id="UP000887222">
    <property type="component" value="Unassembled WGS sequence"/>
</dbReference>
<evidence type="ECO:0000313" key="2">
    <source>
        <dbReference type="Proteomes" id="UP000887222"/>
    </source>
</evidence>
<gene>
    <name evidence="1" type="ORF">NCCP691_36920</name>
</gene>
<organism evidence="1 2">
    <name type="scientific">Noviherbaspirillum aridicola</name>
    <dbReference type="NCBI Taxonomy" id="2849687"/>
    <lineage>
        <taxon>Bacteria</taxon>
        <taxon>Pseudomonadati</taxon>
        <taxon>Pseudomonadota</taxon>
        <taxon>Betaproteobacteria</taxon>
        <taxon>Burkholderiales</taxon>
        <taxon>Oxalobacteraceae</taxon>
        <taxon>Noviherbaspirillum</taxon>
    </lineage>
</organism>
<sequence>MQALLIKDLSIAADLDASAMSAVSGGTGYGYCMPAACTPSWPKWDYPMPGKSGNIDFNASQMLGQSQNTTVNNGNNVAFASGISASVNPSQHGANTINFG</sequence>
<evidence type="ECO:0000313" key="1">
    <source>
        <dbReference type="EMBL" id="GIZ53678.1"/>
    </source>
</evidence>
<keyword evidence="2" id="KW-1185">Reference proteome</keyword>
<reference evidence="1 2" key="1">
    <citation type="journal article" date="2022" name="Int. J. Syst. Evol. Microbiol.">
        <title>Noviherbaspirillum aridicola sp. nov., isolated from an arid soil in Pakistan.</title>
        <authorList>
            <person name="Khan I.U."/>
            <person name="Saqib M."/>
            <person name="Amin A."/>
            <person name="Hussain F."/>
            <person name="Li L."/>
            <person name="Liu Y.H."/>
            <person name="Fang B.Z."/>
            <person name="Ahmed I."/>
            <person name="Li W.J."/>
        </authorList>
    </citation>
    <scope>NUCLEOTIDE SEQUENCE [LARGE SCALE GENOMIC DNA]</scope>
    <source>
        <strain evidence="1 2">NCCP-691</strain>
    </source>
</reference>
<comment type="caution">
    <text evidence="1">The sequence shown here is derived from an EMBL/GenBank/DDBJ whole genome shotgun (WGS) entry which is preliminary data.</text>
</comment>
<proteinExistence type="predicted"/>
<name>A0ABQ4Q8Z7_9BURK</name>
<protein>
    <submittedName>
        <fullName evidence="1">Uncharacterized protein</fullName>
    </submittedName>
</protein>